<evidence type="ECO:0000256" key="5">
    <source>
        <dbReference type="SAM" id="Phobius"/>
    </source>
</evidence>
<dbReference type="GO" id="GO:0008270">
    <property type="term" value="F:zinc ion binding"/>
    <property type="evidence" value="ECO:0007669"/>
    <property type="project" value="UniProtKB-KW"/>
</dbReference>
<dbReference type="SMART" id="SM00744">
    <property type="entry name" value="RINGv"/>
    <property type="match status" value="1"/>
</dbReference>
<dbReference type="AlphaFoldDB" id="A0A8J8NMP6"/>
<dbReference type="InterPro" id="IPR051826">
    <property type="entry name" value="E3_ubiquitin-ligase_domain"/>
</dbReference>
<feature type="domain" description="RING-type" evidence="6">
    <location>
        <begin position="286"/>
        <end position="334"/>
    </location>
</feature>
<keyword evidence="8" id="KW-1185">Reference proteome</keyword>
<dbReference type="InterPro" id="IPR011016">
    <property type="entry name" value="Znf_RING-CH"/>
</dbReference>
<name>A0A8J8NMP6_HALGN</name>
<evidence type="ECO:0000256" key="3">
    <source>
        <dbReference type="ARBA" id="ARBA00022833"/>
    </source>
</evidence>
<feature type="transmembrane region" description="Helical" evidence="5">
    <location>
        <begin position="167"/>
        <end position="186"/>
    </location>
</feature>
<protein>
    <recommendedName>
        <fullName evidence="6">RING-type domain-containing protein</fullName>
    </recommendedName>
</protein>
<reference evidence="7" key="1">
    <citation type="submission" date="2019-06" db="EMBL/GenBank/DDBJ databases">
        <authorList>
            <person name="Zheng W."/>
        </authorList>
    </citation>
    <scope>NUCLEOTIDE SEQUENCE</scope>
    <source>
        <strain evidence="7">QDHG01</strain>
    </source>
</reference>
<keyword evidence="5" id="KW-1133">Transmembrane helix</keyword>
<dbReference type="EMBL" id="RRYP01011527">
    <property type="protein sequence ID" value="TNV77668.1"/>
    <property type="molecule type" value="Genomic_DNA"/>
</dbReference>
<gene>
    <name evidence="7" type="ORF">FGO68_gene14190</name>
</gene>
<dbReference type="InterPro" id="IPR001841">
    <property type="entry name" value="Znf_RING"/>
</dbReference>
<dbReference type="PANTHER" id="PTHR22765">
    <property type="entry name" value="RING FINGER AND PROTEASE ASSOCIATED DOMAIN-CONTAINING"/>
    <property type="match status" value="1"/>
</dbReference>
<feature type="transmembrane region" description="Helical" evidence="5">
    <location>
        <begin position="206"/>
        <end position="228"/>
    </location>
</feature>
<comment type="caution">
    <text evidence="7">The sequence shown here is derived from an EMBL/GenBank/DDBJ whole genome shotgun (WGS) entry which is preliminary data.</text>
</comment>
<evidence type="ECO:0000256" key="1">
    <source>
        <dbReference type="ARBA" id="ARBA00022723"/>
    </source>
</evidence>
<dbReference type="PROSITE" id="PS50089">
    <property type="entry name" value="ZF_RING_2"/>
    <property type="match status" value="1"/>
</dbReference>
<keyword evidence="2 4" id="KW-0863">Zinc-finger</keyword>
<dbReference type="OrthoDB" id="1350957at2759"/>
<evidence type="ECO:0000313" key="7">
    <source>
        <dbReference type="EMBL" id="TNV77668.1"/>
    </source>
</evidence>
<evidence type="ECO:0000259" key="6">
    <source>
        <dbReference type="PROSITE" id="PS50089"/>
    </source>
</evidence>
<proteinExistence type="predicted"/>
<sequence length="356" mass="41096">MMIRKIIIFKQQLLMQIDYSHEVGIPELAVSVAPNSQPDIAKSQKRIMVAHKINLVFSYCACIMMLIIGILILILDRQYNEPKQSEQLTTLLSVAVPFDQLGFQQPTTLLNSTSSSPSRSTSFAQPYFGLTLMILLINLFCIPLLMTFNHLAKTQYDQLAVVARLQLLFLMLQTMVSVFGMVFYFIPILNNRRSTHNRFTYTLVYMGVSETLKLIESIMCLALICYAMRKPELSRALKDTLTEPERQRQLRLNEQKLKEANEIIEKVPSANMCDEDVAKHLEENECVICLEILKKEKMESDIRYLSCEGKMRHYYHRDCLMAWFKTKTVCPICKNDKILETHLQINVVAELVNVTH</sequence>
<keyword evidence="5" id="KW-0812">Transmembrane</keyword>
<feature type="transmembrane region" description="Helical" evidence="5">
    <location>
        <begin position="53"/>
        <end position="75"/>
    </location>
</feature>
<dbReference type="Pfam" id="PF13639">
    <property type="entry name" value="zf-RING_2"/>
    <property type="match status" value="1"/>
</dbReference>
<evidence type="ECO:0000256" key="4">
    <source>
        <dbReference type="PROSITE-ProRule" id="PRU00175"/>
    </source>
</evidence>
<organism evidence="7 8">
    <name type="scientific">Halteria grandinella</name>
    <dbReference type="NCBI Taxonomy" id="5974"/>
    <lineage>
        <taxon>Eukaryota</taxon>
        <taxon>Sar</taxon>
        <taxon>Alveolata</taxon>
        <taxon>Ciliophora</taxon>
        <taxon>Intramacronucleata</taxon>
        <taxon>Spirotrichea</taxon>
        <taxon>Stichotrichia</taxon>
        <taxon>Sporadotrichida</taxon>
        <taxon>Halteriidae</taxon>
        <taxon>Halteria</taxon>
    </lineage>
</organism>
<dbReference type="InterPro" id="IPR013083">
    <property type="entry name" value="Znf_RING/FYVE/PHD"/>
</dbReference>
<evidence type="ECO:0000313" key="8">
    <source>
        <dbReference type="Proteomes" id="UP000785679"/>
    </source>
</evidence>
<feature type="transmembrane region" description="Helical" evidence="5">
    <location>
        <begin position="127"/>
        <end position="146"/>
    </location>
</feature>
<keyword evidence="1" id="KW-0479">Metal-binding</keyword>
<dbReference type="GO" id="GO:0061630">
    <property type="term" value="F:ubiquitin protein ligase activity"/>
    <property type="evidence" value="ECO:0007669"/>
    <property type="project" value="TreeGrafter"/>
</dbReference>
<dbReference type="SUPFAM" id="SSF57850">
    <property type="entry name" value="RING/U-box"/>
    <property type="match status" value="1"/>
</dbReference>
<accession>A0A8J8NMP6</accession>
<dbReference type="GO" id="GO:0006511">
    <property type="term" value="P:ubiquitin-dependent protein catabolic process"/>
    <property type="evidence" value="ECO:0007669"/>
    <property type="project" value="TreeGrafter"/>
</dbReference>
<dbReference type="Gene3D" id="3.30.40.10">
    <property type="entry name" value="Zinc/RING finger domain, C3HC4 (zinc finger)"/>
    <property type="match status" value="1"/>
</dbReference>
<keyword evidence="5" id="KW-0472">Membrane</keyword>
<dbReference type="Proteomes" id="UP000785679">
    <property type="component" value="Unassembled WGS sequence"/>
</dbReference>
<evidence type="ECO:0000256" key="2">
    <source>
        <dbReference type="ARBA" id="ARBA00022771"/>
    </source>
</evidence>
<keyword evidence="3" id="KW-0862">Zinc</keyword>